<organism evidence="1 2">
    <name type="scientific">Alkalibacterium putridalgicola</name>
    <dbReference type="NCBI Taxonomy" id="426703"/>
    <lineage>
        <taxon>Bacteria</taxon>
        <taxon>Bacillati</taxon>
        <taxon>Bacillota</taxon>
        <taxon>Bacilli</taxon>
        <taxon>Lactobacillales</taxon>
        <taxon>Carnobacteriaceae</taxon>
        <taxon>Alkalibacterium</taxon>
    </lineage>
</organism>
<sequence length="49" mass="5876">MIAHLDELNEEEFDMIYNELDIYDRDEVDDAIREFADQAIGDEHWDSDN</sequence>
<evidence type="ECO:0000313" key="2">
    <source>
        <dbReference type="Proteomes" id="UP000321425"/>
    </source>
</evidence>
<name>A0ABQ0V0A4_9LACT</name>
<keyword evidence="2" id="KW-1185">Reference proteome</keyword>
<gene>
    <name evidence="1" type="ORF">APU01nite_22750</name>
</gene>
<reference evidence="1 2" key="1">
    <citation type="submission" date="2019-07" db="EMBL/GenBank/DDBJ databases">
        <title>Whole genome shotgun sequence of Alkalibacterium putridalgicola NBRC 103243.</title>
        <authorList>
            <person name="Hosoyama A."/>
            <person name="Uohara A."/>
            <person name="Ohji S."/>
            <person name="Ichikawa N."/>
        </authorList>
    </citation>
    <scope>NUCLEOTIDE SEQUENCE [LARGE SCALE GENOMIC DNA]</scope>
    <source>
        <strain evidence="1 2">NBRC 103243</strain>
    </source>
</reference>
<accession>A0ABQ0V0A4</accession>
<evidence type="ECO:0000313" key="1">
    <source>
        <dbReference type="EMBL" id="GEK90236.1"/>
    </source>
</evidence>
<proteinExistence type="predicted"/>
<protein>
    <submittedName>
        <fullName evidence="1">Uncharacterized protein</fullName>
    </submittedName>
</protein>
<dbReference type="EMBL" id="BJUX01000040">
    <property type="protein sequence ID" value="GEK90236.1"/>
    <property type="molecule type" value="Genomic_DNA"/>
</dbReference>
<comment type="caution">
    <text evidence="1">The sequence shown here is derived from an EMBL/GenBank/DDBJ whole genome shotgun (WGS) entry which is preliminary data.</text>
</comment>
<dbReference type="Proteomes" id="UP000321425">
    <property type="component" value="Unassembled WGS sequence"/>
</dbReference>